<evidence type="ECO:0000256" key="2">
    <source>
        <dbReference type="ARBA" id="ARBA00018426"/>
    </source>
</evidence>
<reference evidence="8 9" key="1">
    <citation type="submission" date="2023-08" db="EMBL/GenBank/DDBJ databases">
        <title>Black Yeasts Isolated from many extreme environments.</title>
        <authorList>
            <person name="Coleine C."/>
            <person name="Stajich J.E."/>
            <person name="Selbmann L."/>
        </authorList>
    </citation>
    <scope>NUCLEOTIDE SEQUENCE [LARGE SCALE GENOMIC DNA]</scope>
    <source>
        <strain evidence="8 9">CCFEE 5910</strain>
    </source>
</reference>
<dbReference type="Pfam" id="PF01902">
    <property type="entry name" value="Diphthami_syn_2"/>
    <property type="match status" value="1"/>
</dbReference>
<gene>
    <name evidence="8" type="ORF">LTR05_000481</name>
</gene>
<dbReference type="InterPro" id="IPR002761">
    <property type="entry name" value="Diphthami_syn_dom"/>
</dbReference>
<evidence type="ECO:0000256" key="4">
    <source>
        <dbReference type="ARBA" id="ARBA00031552"/>
    </source>
</evidence>
<dbReference type="InterPro" id="IPR014729">
    <property type="entry name" value="Rossmann-like_a/b/a_fold"/>
</dbReference>
<dbReference type="PANTHER" id="PTHR12196">
    <property type="entry name" value="DOMAIN OF UNKNOWN FUNCTION 71 DUF71 -CONTAINING PROTEIN"/>
    <property type="match status" value="1"/>
</dbReference>
<dbReference type="EC" id="6.3.1.14" evidence="1"/>
<dbReference type="InterPro" id="IPR030662">
    <property type="entry name" value="DPH6/MJ0570"/>
</dbReference>
<name>A0AAN7T4L1_9EURO</name>
<comment type="catalytic activity">
    <reaction evidence="5">
        <text>diphthine-[translation elongation factor 2] + NH4(+) + ATP = diphthamide-[translation elongation factor 2] + AMP + diphosphate + H(+)</text>
        <dbReference type="Rhea" id="RHEA:19753"/>
        <dbReference type="Rhea" id="RHEA-COMP:10172"/>
        <dbReference type="Rhea" id="RHEA-COMP:10174"/>
        <dbReference type="ChEBI" id="CHEBI:15378"/>
        <dbReference type="ChEBI" id="CHEBI:16692"/>
        <dbReference type="ChEBI" id="CHEBI:28938"/>
        <dbReference type="ChEBI" id="CHEBI:30616"/>
        <dbReference type="ChEBI" id="CHEBI:33019"/>
        <dbReference type="ChEBI" id="CHEBI:82696"/>
        <dbReference type="ChEBI" id="CHEBI:456215"/>
        <dbReference type="EC" id="6.3.1.14"/>
    </reaction>
</comment>
<evidence type="ECO:0000259" key="7">
    <source>
        <dbReference type="Pfam" id="PF01902"/>
    </source>
</evidence>
<feature type="compositionally biased region" description="Basic and acidic residues" evidence="6">
    <location>
        <begin position="260"/>
        <end position="270"/>
    </location>
</feature>
<organism evidence="8 9">
    <name type="scientific">Lithohypha guttulata</name>
    <dbReference type="NCBI Taxonomy" id="1690604"/>
    <lineage>
        <taxon>Eukaryota</taxon>
        <taxon>Fungi</taxon>
        <taxon>Dikarya</taxon>
        <taxon>Ascomycota</taxon>
        <taxon>Pezizomycotina</taxon>
        <taxon>Eurotiomycetes</taxon>
        <taxon>Chaetothyriomycetidae</taxon>
        <taxon>Chaetothyriales</taxon>
        <taxon>Trichomeriaceae</taxon>
        <taxon>Lithohypha</taxon>
    </lineage>
</organism>
<feature type="region of interest" description="Disordered" evidence="6">
    <location>
        <begin position="260"/>
        <end position="279"/>
    </location>
</feature>
<dbReference type="InterPro" id="IPR035959">
    <property type="entry name" value="RutC-like_sf"/>
</dbReference>
<evidence type="ECO:0000256" key="1">
    <source>
        <dbReference type="ARBA" id="ARBA00012089"/>
    </source>
</evidence>
<dbReference type="EMBL" id="JAVRRJ010000001">
    <property type="protein sequence ID" value="KAK5090309.1"/>
    <property type="molecule type" value="Genomic_DNA"/>
</dbReference>
<dbReference type="Pfam" id="PF01042">
    <property type="entry name" value="Ribonuc_L-PSP"/>
    <property type="match status" value="1"/>
</dbReference>
<keyword evidence="9" id="KW-1185">Reference proteome</keyword>
<protein>
    <recommendedName>
        <fullName evidence="2">Diphthine--ammonia ligase</fullName>
        <ecNumber evidence="1">6.3.1.14</ecNumber>
    </recommendedName>
    <alternativeName>
        <fullName evidence="3">Diphthamide synthase</fullName>
    </alternativeName>
    <alternativeName>
        <fullName evidence="4">Diphthamide synthetase</fullName>
    </alternativeName>
</protein>
<dbReference type="Proteomes" id="UP001309876">
    <property type="component" value="Unassembled WGS sequence"/>
</dbReference>
<sequence>MEAEMMKGLTSTPLCIRQRKITGTASQTGKYYNAIETASNDVDRKRTFDFDETEDMFYLLRDVLTQHPEANAVSAGAILSTYQRTRVESVATRLGLIPLAYLWHYPFLPPPPDRDDSLTSLLDDMDSSGYDARIIKIASGGISEKLLFANVAEPGTRQRLISGLSRFCAGFGEEATLRGAVLGEGGEYETIALDGPSNLWKMRIELDSTKSYSAEGGTHYAVLERARVVAKERTSIPYVPMPACFDRRFDAIVEILNTRSDHAGDQKRPAEAAATSLSDSAQQKTNYSLETSCLATQVSNLVCVTEKTAATQLEAIVESLAKILNTHSSQPTMSVLNVVSVTLLLRSIDDFASVNQVYSKSIWPARLANPPARVTVAVPLPEGVLVSLSLMLDPSQDRDTSKGRKGLHVQSRSYWAPANIGPYSQAISVPTDRELSASAVSNGQVYVEIVHMAGQIPLQPASLSFLPESFSSQAVLALQHLWRVGQERGVDVWAPAGVAYLARKAFFLNSSKQDNRPMLHNVGEAATIWMQAHLVDEKGRARSLQNLGLNEDEQEEEEEVDIWDLQRNRGFASARSSVSIGQHLHVLPNYDIIEDFREADGRMLGQKTETQKYFIPTFIAAEVQELPRHASIEWWSTGISGLSSNNGNRRSKVRQLKQEGHQSWSIHGIVLEHHADNADTTSSNEAMSSRKFTFFLALLVTSEAAHDCDSVPLTIEKLEAILLSPMVPESELQSFRCELTSSHSFLNLSSVKGLGDRLDTMPLIKNSTKVPCFHVWASTGRDKIGDTSSSPTQTPTSPASNVCPEASIEYNNDFQEVAAAVILRIDAFSSQHGQIW</sequence>
<accession>A0AAN7T4L1</accession>
<dbReference type="PANTHER" id="PTHR12196:SF2">
    <property type="entry name" value="DIPHTHINE--AMMONIA LIGASE"/>
    <property type="match status" value="1"/>
</dbReference>
<dbReference type="InterPro" id="IPR006175">
    <property type="entry name" value="YjgF/YER057c/UK114"/>
</dbReference>
<evidence type="ECO:0000313" key="8">
    <source>
        <dbReference type="EMBL" id="KAK5090309.1"/>
    </source>
</evidence>
<dbReference type="GO" id="GO:0017183">
    <property type="term" value="P:protein histidyl modification to diphthamide"/>
    <property type="evidence" value="ECO:0007669"/>
    <property type="project" value="TreeGrafter"/>
</dbReference>
<dbReference type="Gene3D" id="3.40.50.620">
    <property type="entry name" value="HUPs"/>
    <property type="match status" value="1"/>
</dbReference>
<proteinExistence type="predicted"/>
<dbReference type="Gene3D" id="3.90.1490.10">
    <property type="entry name" value="putative n-type atp pyrophosphatase, domain 2"/>
    <property type="match status" value="1"/>
</dbReference>
<evidence type="ECO:0000313" key="9">
    <source>
        <dbReference type="Proteomes" id="UP001309876"/>
    </source>
</evidence>
<dbReference type="SUPFAM" id="SSF55298">
    <property type="entry name" value="YjgF-like"/>
    <property type="match status" value="2"/>
</dbReference>
<dbReference type="Gene3D" id="3.30.1330.40">
    <property type="entry name" value="RutC-like"/>
    <property type="match status" value="2"/>
</dbReference>
<evidence type="ECO:0000256" key="5">
    <source>
        <dbReference type="ARBA" id="ARBA00048108"/>
    </source>
</evidence>
<dbReference type="AlphaFoldDB" id="A0AAN7T4L1"/>
<evidence type="ECO:0000256" key="3">
    <source>
        <dbReference type="ARBA" id="ARBA00029814"/>
    </source>
</evidence>
<feature type="domain" description="Diphthamide synthase" evidence="7">
    <location>
        <begin position="68"/>
        <end position="222"/>
    </location>
</feature>
<evidence type="ECO:0000256" key="6">
    <source>
        <dbReference type="SAM" id="MobiDB-lite"/>
    </source>
</evidence>
<dbReference type="GO" id="GO:0017178">
    <property type="term" value="F:diphthine-ammonia ligase activity"/>
    <property type="evidence" value="ECO:0007669"/>
    <property type="project" value="UniProtKB-EC"/>
</dbReference>
<dbReference type="SUPFAM" id="SSF52402">
    <property type="entry name" value="Adenine nucleotide alpha hydrolases-like"/>
    <property type="match status" value="1"/>
</dbReference>
<comment type="caution">
    <text evidence="8">The sequence shown here is derived from an EMBL/GenBank/DDBJ whole genome shotgun (WGS) entry which is preliminary data.</text>
</comment>